<evidence type="ECO:0000313" key="3">
    <source>
        <dbReference type="EMBL" id="EDO48993.1"/>
    </source>
</evidence>
<proteinExistence type="predicted"/>
<keyword evidence="4" id="KW-1185">Reference proteome</keyword>
<feature type="compositionally biased region" description="Acidic residues" evidence="2">
    <location>
        <begin position="368"/>
        <end position="377"/>
    </location>
</feature>
<dbReference type="PANTHER" id="PTHR47236">
    <property type="entry name" value="GENE, 32742-RELATED-RELATED"/>
    <property type="match status" value="1"/>
</dbReference>
<feature type="region of interest" description="Disordered" evidence="2">
    <location>
        <begin position="368"/>
        <end position="395"/>
    </location>
</feature>
<feature type="compositionally biased region" description="Basic and acidic residues" evidence="2">
    <location>
        <begin position="626"/>
        <end position="658"/>
    </location>
</feature>
<feature type="coiled-coil region" evidence="1">
    <location>
        <begin position="514"/>
        <end position="555"/>
    </location>
</feature>
<dbReference type="PANTHER" id="PTHR47236:SF4">
    <property type="entry name" value="GENE 9195-RELATED"/>
    <property type="match status" value="1"/>
</dbReference>
<feature type="coiled-coil region" evidence="1">
    <location>
        <begin position="985"/>
        <end position="1019"/>
    </location>
</feature>
<name>A7RHK3_NEMVE</name>
<dbReference type="InParanoid" id="A7RHK3"/>
<organism evidence="3 4">
    <name type="scientific">Nematostella vectensis</name>
    <name type="common">Starlet sea anemone</name>
    <dbReference type="NCBI Taxonomy" id="45351"/>
    <lineage>
        <taxon>Eukaryota</taxon>
        <taxon>Metazoa</taxon>
        <taxon>Cnidaria</taxon>
        <taxon>Anthozoa</taxon>
        <taxon>Hexacorallia</taxon>
        <taxon>Actiniaria</taxon>
        <taxon>Edwardsiidae</taxon>
        <taxon>Nematostella</taxon>
    </lineage>
</organism>
<feature type="compositionally biased region" description="Basic residues" evidence="2">
    <location>
        <begin position="599"/>
        <end position="616"/>
    </location>
</feature>
<protein>
    <submittedName>
        <fullName evidence="3">Uncharacterized protein</fullName>
    </submittedName>
</protein>
<feature type="compositionally biased region" description="Low complexity" evidence="2">
    <location>
        <begin position="213"/>
        <end position="236"/>
    </location>
</feature>
<accession>A7RHK3</accession>
<dbReference type="eggNOG" id="ENOG502S97W">
    <property type="taxonomic scope" value="Eukaryota"/>
</dbReference>
<feature type="compositionally biased region" description="Basic residues" evidence="2">
    <location>
        <begin position="135"/>
        <end position="147"/>
    </location>
</feature>
<gene>
    <name evidence="3" type="ORF">NEMVEDRAFT_v1g197231</name>
</gene>
<dbReference type="Proteomes" id="UP000001593">
    <property type="component" value="Unassembled WGS sequence"/>
</dbReference>
<dbReference type="HOGENOM" id="CLU_288751_0_0_1"/>
<evidence type="ECO:0000256" key="2">
    <source>
        <dbReference type="SAM" id="MobiDB-lite"/>
    </source>
</evidence>
<keyword evidence="1" id="KW-0175">Coiled coil</keyword>
<reference evidence="3 4" key="1">
    <citation type="journal article" date="2007" name="Science">
        <title>Sea anemone genome reveals ancestral eumetazoan gene repertoire and genomic organization.</title>
        <authorList>
            <person name="Putnam N.H."/>
            <person name="Srivastava M."/>
            <person name="Hellsten U."/>
            <person name="Dirks B."/>
            <person name="Chapman J."/>
            <person name="Salamov A."/>
            <person name="Terry A."/>
            <person name="Shapiro H."/>
            <person name="Lindquist E."/>
            <person name="Kapitonov V.V."/>
            <person name="Jurka J."/>
            <person name="Genikhovich G."/>
            <person name="Grigoriev I.V."/>
            <person name="Lucas S.M."/>
            <person name="Steele R.E."/>
            <person name="Finnerty J.R."/>
            <person name="Technau U."/>
            <person name="Martindale M.Q."/>
            <person name="Rokhsar D.S."/>
        </authorList>
    </citation>
    <scope>NUCLEOTIDE SEQUENCE [LARGE SCALE GENOMIC DNA]</scope>
    <source>
        <strain evidence="4">CH2 X CH6</strain>
    </source>
</reference>
<feature type="region of interest" description="Disordered" evidence="2">
    <location>
        <begin position="124"/>
        <end position="284"/>
    </location>
</feature>
<dbReference type="EMBL" id="DS469511">
    <property type="protein sequence ID" value="EDO48993.1"/>
    <property type="molecule type" value="Genomic_DNA"/>
</dbReference>
<feature type="region of interest" description="Disordered" evidence="2">
    <location>
        <begin position="573"/>
        <end position="658"/>
    </location>
</feature>
<feature type="coiled-coil region" evidence="1">
    <location>
        <begin position="672"/>
        <end position="773"/>
    </location>
</feature>
<dbReference type="AlphaFoldDB" id="A7RHK3"/>
<feature type="compositionally biased region" description="Low complexity" evidence="2">
    <location>
        <begin position="581"/>
        <end position="592"/>
    </location>
</feature>
<dbReference type="OMA" id="EMIQYQE"/>
<sequence>MEISEEDGHESRESLSERYPAAFVQAIRETPLAFSSDSNANTPTAGQSAGIGLRDLGRMQIFPFGLMGDYDVDLFPAMAGQEALRDVQKAQVKRAREETMEELSAILQRVKFTLLELKTAEKELAVSETPEPTKKQTKKRKRRRKRNKDKDETVPSSDVALTPDRIPTEISSEEKQAEQKQGETIAQFEGGEELVTKPRSGNLMTSSTEQLPASSADPMSSESWSSSGEYETGSSYPEDEEMSSDAAEALDKPGELPYFSTPPGVQQKPPALSPTLMRKAARRRRTSDAIAGYIEHCMEREDIMLQMKSWIEAAADEEPPRSLSQMEERYSPGLLREELPLAIGGAVETFKETLTKLKRIADSLGIGDAEDEKEEEKETSRNSTKPGLPPPPKPKATVKIFDDSELSIPNNFDVACSLLVKIMDEAAKSTPARRTRISLNNGLQQFQFIRKVMPSNISYKDPNLDKLNKLRVFENTHSVDSTLATPLGQPWVMTSRVNKINQLDKEVIDMGGEITKIKKQNDELRKTKKKMQVQYEKLEHQLDDLKVQLKRKDVVIADLNKVVEDYKRKESYGLFRESSSEDSSPSTTSTPESFEEKPKHARNKEKKKEVKKKKGKEKSTTSGTSKKSEAEIQEKKEIKVEEAKPVAKSDKPQESVKDIERSEVYQKLATDYKNTEKALLIEQEKLSEMEKELENSKDEKVKIEQEKADLDIAIENLKRNQEIELEELKDNIEDLERENKKLKGEIECNDEMIQYQEKRINQYAEEIEKLEDKLMYLPTTPAVSPTSKDRRRSTVGLAEPPTARQMIAKIKQQYESEIQGLKDHLAKESQRHQADVRRRDQEHKKDITNIHKESLLLLRAINRFKECAASLLDRENILAEAHALRKLPPLPLDDTPGETRQMLARMAILSNELLVSIELQLSKALMSKRLEIKDTSISRELVKKELDNQMESLRKVKDITSMQAGKLKAAREGIIEQEQEFMRFRLREGEKKEQLEERYKQLLNEYIALRKEVIEAKKAEKPDREKDEELNRKEALIHKYMRREKGMQRMLEEQKKVRKNHGSL</sequence>
<feature type="compositionally biased region" description="Polar residues" evidence="2">
    <location>
        <begin position="202"/>
        <end position="212"/>
    </location>
</feature>
<evidence type="ECO:0000256" key="1">
    <source>
        <dbReference type="SAM" id="Coils"/>
    </source>
</evidence>
<feature type="compositionally biased region" description="Basic and acidic residues" evidence="2">
    <location>
        <begin position="172"/>
        <end position="181"/>
    </location>
</feature>
<evidence type="ECO:0000313" key="4">
    <source>
        <dbReference type="Proteomes" id="UP000001593"/>
    </source>
</evidence>